<evidence type="ECO:0000256" key="1">
    <source>
        <dbReference type="ARBA" id="ARBA00011073"/>
    </source>
</evidence>
<proteinExistence type="inferred from homology"/>
<evidence type="ECO:0000313" key="4">
    <source>
        <dbReference type="Proteomes" id="UP001604336"/>
    </source>
</evidence>
<reference evidence="4" key="1">
    <citation type="submission" date="2024-07" db="EMBL/GenBank/DDBJ databases">
        <title>Two chromosome-level genome assemblies of Korean endemic species Abeliophyllum distichum and Forsythia ovata (Oleaceae).</title>
        <authorList>
            <person name="Jang H."/>
        </authorList>
    </citation>
    <scope>NUCLEOTIDE SEQUENCE [LARGE SCALE GENOMIC DNA]</scope>
</reference>
<keyword evidence="4" id="KW-1185">Reference proteome</keyword>
<dbReference type="InterPro" id="IPR036852">
    <property type="entry name" value="Peptidase_S8/S53_dom_sf"/>
</dbReference>
<evidence type="ECO:0000256" key="2">
    <source>
        <dbReference type="ARBA" id="ARBA00022729"/>
    </source>
</evidence>
<dbReference type="Gene3D" id="3.40.50.200">
    <property type="entry name" value="Peptidase S8/S53 domain"/>
    <property type="match status" value="1"/>
</dbReference>
<protein>
    <submittedName>
        <fullName evidence="3">PA-domain containing subtilase family protein</fullName>
    </submittedName>
</protein>
<gene>
    <name evidence="3" type="ORF">Adt_32972</name>
</gene>
<organism evidence="3 4">
    <name type="scientific">Abeliophyllum distichum</name>
    <dbReference type="NCBI Taxonomy" id="126358"/>
    <lineage>
        <taxon>Eukaryota</taxon>
        <taxon>Viridiplantae</taxon>
        <taxon>Streptophyta</taxon>
        <taxon>Embryophyta</taxon>
        <taxon>Tracheophyta</taxon>
        <taxon>Spermatophyta</taxon>
        <taxon>Magnoliopsida</taxon>
        <taxon>eudicotyledons</taxon>
        <taxon>Gunneridae</taxon>
        <taxon>Pentapetalae</taxon>
        <taxon>asterids</taxon>
        <taxon>lamiids</taxon>
        <taxon>Lamiales</taxon>
        <taxon>Oleaceae</taxon>
        <taxon>Forsythieae</taxon>
        <taxon>Abeliophyllum</taxon>
    </lineage>
</organism>
<dbReference type="EMBL" id="JBFOLK010000010">
    <property type="protein sequence ID" value="KAL2480006.1"/>
    <property type="molecule type" value="Genomic_DNA"/>
</dbReference>
<evidence type="ECO:0000313" key="3">
    <source>
        <dbReference type="EMBL" id="KAL2480006.1"/>
    </source>
</evidence>
<sequence length="136" mass="14829">MDSTSSLEGCLLCSCFTSLYRNKLSHIAGIDALVKQNHPHWSPAAIKSTLITTSTTLERPLQAQQYSESGTMSLVHATPFDFGSGDINPRVVRDPRLIFDAALAGCGGGCRRSWRRLSPEVEEACEGGKLVERKYG</sequence>
<comment type="similarity">
    <text evidence="1">Belongs to the peptidase S8 family.</text>
</comment>
<dbReference type="InterPro" id="IPR045051">
    <property type="entry name" value="SBT"/>
</dbReference>
<dbReference type="AlphaFoldDB" id="A0ABD1QUX0"/>
<dbReference type="SUPFAM" id="SSF52743">
    <property type="entry name" value="Subtilisin-like"/>
    <property type="match status" value="1"/>
</dbReference>
<dbReference type="Proteomes" id="UP001604336">
    <property type="component" value="Unassembled WGS sequence"/>
</dbReference>
<comment type="caution">
    <text evidence="3">The sequence shown here is derived from an EMBL/GenBank/DDBJ whole genome shotgun (WGS) entry which is preliminary data.</text>
</comment>
<name>A0ABD1QUX0_9LAMI</name>
<accession>A0ABD1QUX0</accession>
<keyword evidence="2" id="KW-0732">Signal</keyword>
<dbReference type="PANTHER" id="PTHR10795">
    <property type="entry name" value="PROPROTEIN CONVERTASE SUBTILISIN/KEXIN"/>
    <property type="match status" value="1"/>
</dbReference>